<dbReference type="GO" id="GO:0009507">
    <property type="term" value="C:chloroplast"/>
    <property type="evidence" value="ECO:0007669"/>
    <property type="project" value="TreeGrafter"/>
</dbReference>
<dbReference type="FunFam" id="2.40.100.10:FF:000040">
    <property type="entry name" value="Peptidyl-prolyl cis-trans isomerase B"/>
    <property type="match status" value="1"/>
</dbReference>
<evidence type="ECO:0000313" key="4">
    <source>
        <dbReference type="Proteomes" id="UP001055439"/>
    </source>
</evidence>
<dbReference type="InterPro" id="IPR002130">
    <property type="entry name" value="Cyclophilin-type_PPIase_dom"/>
</dbReference>
<evidence type="ECO:0000256" key="1">
    <source>
        <dbReference type="SAM" id="MobiDB-lite"/>
    </source>
</evidence>
<dbReference type="InterPro" id="IPR044185">
    <property type="entry name" value="CYP26-2-like"/>
</dbReference>
<reference evidence="3" key="1">
    <citation type="submission" date="2022-05" db="EMBL/GenBank/DDBJ databases">
        <title>The Musa troglodytarum L. genome provides insights into the mechanism of non-climacteric behaviour and enrichment of carotenoids.</title>
        <authorList>
            <person name="Wang J."/>
        </authorList>
    </citation>
    <scope>NUCLEOTIDE SEQUENCE</scope>
    <source>
        <tissue evidence="3">Leaf</tissue>
    </source>
</reference>
<dbReference type="Proteomes" id="UP001055439">
    <property type="component" value="Chromosome 8"/>
</dbReference>
<sequence>MKQILQIPNPPPRVPPPASPPPDPYFHVALPTPLRSCNLSRRGLAITASSLPLLVSSFWSRQAQAIEAPAARISTQEADSATGDCGNQPVAQKAFLDVSIDGEPVGRIIVGLYGNTMPFGASRFATLVTGAAGISYRRKEFVKIVPSYIQHGGVRSYGVDAELAKRAGSNLGADNLVAEWEALSKKCPGTKNVAGSLGLVIRDPTKPPPKLKLVARKGKLEIDEEEVRPDPNGTEFVIAINDSPHLDASTLVVGRVLEGMDVVEKISRVKTVQENTSSPYFRVAKLIGDTRAVVAERGFNRPYSKNHDRLQIDCLQQLSRAGLEWIKKPRTKGVIKSKSNNGVEAALSDDVLYQLEKCSSAMSQAKSRRCHWTVFSC</sequence>
<feature type="compositionally biased region" description="Pro residues" evidence="1">
    <location>
        <begin position="8"/>
        <end position="23"/>
    </location>
</feature>
<accession>A0A9E7HCP2</accession>
<feature type="region of interest" description="Disordered" evidence="1">
    <location>
        <begin position="1"/>
        <end position="23"/>
    </location>
</feature>
<dbReference type="PROSITE" id="PS50072">
    <property type="entry name" value="CSA_PPIASE_2"/>
    <property type="match status" value="1"/>
</dbReference>
<feature type="domain" description="PPIase cyclophilin-type" evidence="2">
    <location>
        <begin position="95"/>
        <end position="283"/>
    </location>
</feature>
<name>A0A9E7HCP2_9LILI</name>
<protein>
    <recommendedName>
        <fullName evidence="2">PPIase cyclophilin-type domain-containing protein</fullName>
    </recommendedName>
</protein>
<organism evidence="3 4">
    <name type="scientific">Musa troglodytarum</name>
    <name type="common">fe'i banana</name>
    <dbReference type="NCBI Taxonomy" id="320322"/>
    <lineage>
        <taxon>Eukaryota</taxon>
        <taxon>Viridiplantae</taxon>
        <taxon>Streptophyta</taxon>
        <taxon>Embryophyta</taxon>
        <taxon>Tracheophyta</taxon>
        <taxon>Spermatophyta</taxon>
        <taxon>Magnoliopsida</taxon>
        <taxon>Liliopsida</taxon>
        <taxon>Zingiberales</taxon>
        <taxon>Musaceae</taxon>
        <taxon>Musa</taxon>
    </lineage>
</organism>
<dbReference type="Pfam" id="PF00160">
    <property type="entry name" value="Pro_isomerase"/>
    <property type="match status" value="1"/>
</dbReference>
<dbReference type="OrthoDB" id="252722at2759"/>
<dbReference type="GO" id="GO:0003755">
    <property type="term" value="F:peptidyl-prolyl cis-trans isomerase activity"/>
    <property type="evidence" value="ECO:0007669"/>
    <property type="project" value="InterPro"/>
</dbReference>
<dbReference type="PANTHER" id="PTHR47724">
    <property type="entry name" value="PEPTIDYL-PROLYL CIS-TRANS ISOMERASE CYP26-2, CHLOROPLASTIC"/>
    <property type="match status" value="1"/>
</dbReference>
<evidence type="ECO:0000259" key="2">
    <source>
        <dbReference type="PROSITE" id="PS50072"/>
    </source>
</evidence>
<keyword evidence="4" id="KW-1185">Reference proteome</keyword>
<dbReference type="Gene3D" id="2.40.100.10">
    <property type="entry name" value="Cyclophilin-like"/>
    <property type="match status" value="1"/>
</dbReference>
<proteinExistence type="predicted"/>
<dbReference type="InterPro" id="IPR029000">
    <property type="entry name" value="Cyclophilin-like_dom_sf"/>
</dbReference>
<dbReference type="PANTHER" id="PTHR47724:SF1">
    <property type="entry name" value="PEPTIDYL-PROLYL CIS-TRANS ISOMERASE CYP26-2, CHLOROPLASTIC"/>
    <property type="match status" value="1"/>
</dbReference>
<gene>
    <name evidence="3" type="ORF">MUK42_06247</name>
</gene>
<dbReference type="AlphaFoldDB" id="A0A9E7HCP2"/>
<dbReference type="EMBL" id="CP097510">
    <property type="protein sequence ID" value="URE27707.1"/>
    <property type="molecule type" value="Genomic_DNA"/>
</dbReference>
<dbReference type="SUPFAM" id="SSF50891">
    <property type="entry name" value="Cyclophilin-like"/>
    <property type="match status" value="1"/>
</dbReference>
<evidence type="ECO:0000313" key="3">
    <source>
        <dbReference type="EMBL" id="URE27707.1"/>
    </source>
</evidence>